<evidence type="ECO:0000313" key="2">
    <source>
        <dbReference type="Proteomes" id="UP000436088"/>
    </source>
</evidence>
<reference evidence="1" key="1">
    <citation type="submission" date="2019-09" db="EMBL/GenBank/DDBJ databases">
        <title>Draft genome information of white flower Hibiscus syriacus.</title>
        <authorList>
            <person name="Kim Y.-M."/>
        </authorList>
    </citation>
    <scope>NUCLEOTIDE SEQUENCE [LARGE SCALE GENOMIC DNA]</scope>
    <source>
        <strain evidence="1">YM2019G1</strain>
    </source>
</reference>
<protein>
    <submittedName>
        <fullName evidence="1">Uncharacterized protein</fullName>
    </submittedName>
</protein>
<proteinExistence type="predicted"/>
<comment type="caution">
    <text evidence="1">The sequence shown here is derived from an EMBL/GenBank/DDBJ whole genome shotgun (WGS) entry which is preliminary data.</text>
</comment>
<dbReference type="Proteomes" id="UP000436088">
    <property type="component" value="Unassembled WGS sequence"/>
</dbReference>
<dbReference type="GO" id="GO:0016567">
    <property type="term" value="P:protein ubiquitination"/>
    <property type="evidence" value="ECO:0007669"/>
    <property type="project" value="UniProtKB-UniPathway"/>
</dbReference>
<dbReference type="AlphaFoldDB" id="A0A6A3BDC4"/>
<dbReference type="UniPathway" id="UPA00143"/>
<sequence length="135" mass="15882">MCLFQQFAFPHQSVDLVHLLEMSLSICVRTIGIHAWRRRRNLLVTADDEAETVENRIFQSLLDLEWMCNILPKTDLMKDFVCRWGEMSGKVWGIIEDKKLDNAMWGLKLKLIEVTGKVCRNRFSSGHEIFIRREN</sequence>
<evidence type="ECO:0000313" key="1">
    <source>
        <dbReference type="EMBL" id="KAE8712799.1"/>
    </source>
</evidence>
<gene>
    <name evidence="1" type="ORF">F3Y22_tig00110223pilonHSYRG00011</name>
</gene>
<dbReference type="EMBL" id="VEPZ02000885">
    <property type="protein sequence ID" value="KAE8712799.1"/>
    <property type="molecule type" value="Genomic_DNA"/>
</dbReference>
<name>A0A6A3BDC4_HIBSY</name>
<organism evidence="1 2">
    <name type="scientific">Hibiscus syriacus</name>
    <name type="common">Rose of Sharon</name>
    <dbReference type="NCBI Taxonomy" id="106335"/>
    <lineage>
        <taxon>Eukaryota</taxon>
        <taxon>Viridiplantae</taxon>
        <taxon>Streptophyta</taxon>
        <taxon>Embryophyta</taxon>
        <taxon>Tracheophyta</taxon>
        <taxon>Spermatophyta</taxon>
        <taxon>Magnoliopsida</taxon>
        <taxon>eudicotyledons</taxon>
        <taxon>Gunneridae</taxon>
        <taxon>Pentapetalae</taxon>
        <taxon>rosids</taxon>
        <taxon>malvids</taxon>
        <taxon>Malvales</taxon>
        <taxon>Malvaceae</taxon>
        <taxon>Malvoideae</taxon>
        <taxon>Hibiscus</taxon>
    </lineage>
</organism>
<accession>A0A6A3BDC4</accession>
<keyword evidence="2" id="KW-1185">Reference proteome</keyword>